<comment type="caution">
    <text evidence="2">The sequence shown here is derived from an EMBL/GenBank/DDBJ whole genome shotgun (WGS) entry which is preliminary data.</text>
</comment>
<name>A0A7J9BYK5_GOSGO</name>
<organism evidence="2 3">
    <name type="scientific">Gossypium gossypioides</name>
    <name type="common">Mexican cotton</name>
    <name type="synonym">Selera gossypioides</name>
    <dbReference type="NCBI Taxonomy" id="34282"/>
    <lineage>
        <taxon>Eukaryota</taxon>
        <taxon>Viridiplantae</taxon>
        <taxon>Streptophyta</taxon>
        <taxon>Embryophyta</taxon>
        <taxon>Tracheophyta</taxon>
        <taxon>Spermatophyta</taxon>
        <taxon>Magnoliopsida</taxon>
        <taxon>eudicotyledons</taxon>
        <taxon>Gunneridae</taxon>
        <taxon>Pentapetalae</taxon>
        <taxon>rosids</taxon>
        <taxon>malvids</taxon>
        <taxon>Malvales</taxon>
        <taxon>Malvaceae</taxon>
        <taxon>Malvoideae</taxon>
        <taxon>Gossypium</taxon>
    </lineage>
</organism>
<evidence type="ECO:0000256" key="1">
    <source>
        <dbReference type="SAM" id="Phobius"/>
    </source>
</evidence>
<sequence>MKMRGKTRRIYIAWIVVSVYALAAWLLTVPTGSYR</sequence>
<dbReference type="Proteomes" id="UP000593579">
    <property type="component" value="Unassembled WGS sequence"/>
</dbReference>
<evidence type="ECO:0000313" key="3">
    <source>
        <dbReference type="Proteomes" id="UP000593579"/>
    </source>
</evidence>
<proteinExistence type="predicted"/>
<dbReference type="EMBL" id="JABEZY010000007">
    <property type="protein sequence ID" value="MBA0741289.1"/>
    <property type="molecule type" value="Genomic_DNA"/>
</dbReference>
<evidence type="ECO:0000313" key="2">
    <source>
        <dbReference type="EMBL" id="MBA0741289.1"/>
    </source>
</evidence>
<keyword evidence="1" id="KW-1133">Transmembrane helix</keyword>
<accession>A0A7J9BYK5</accession>
<keyword evidence="1" id="KW-0812">Transmembrane</keyword>
<reference evidence="2 3" key="1">
    <citation type="journal article" date="2019" name="Genome Biol. Evol.">
        <title>Insights into the evolution of the New World diploid cottons (Gossypium, subgenus Houzingenia) based on genome sequencing.</title>
        <authorList>
            <person name="Grover C.E."/>
            <person name="Arick M.A. 2nd"/>
            <person name="Thrash A."/>
            <person name="Conover J.L."/>
            <person name="Sanders W.S."/>
            <person name="Peterson D.G."/>
            <person name="Frelichowski J.E."/>
            <person name="Scheffler J.A."/>
            <person name="Scheffler B.E."/>
            <person name="Wendel J.F."/>
        </authorList>
    </citation>
    <scope>NUCLEOTIDE SEQUENCE [LARGE SCALE GENOMIC DNA]</scope>
    <source>
        <strain evidence="2">5</strain>
        <tissue evidence="2">Leaf</tissue>
    </source>
</reference>
<gene>
    <name evidence="2" type="ORF">Gogos_014454</name>
</gene>
<keyword evidence="3" id="KW-1185">Reference proteome</keyword>
<dbReference type="AlphaFoldDB" id="A0A7J9BYK5"/>
<feature type="transmembrane region" description="Helical" evidence="1">
    <location>
        <begin position="12"/>
        <end position="29"/>
    </location>
</feature>
<protein>
    <submittedName>
        <fullName evidence="2">Uncharacterized protein</fullName>
    </submittedName>
</protein>
<keyword evidence="1" id="KW-0472">Membrane</keyword>